<accession>A0A1I7IP35</accession>
<evidence type="ECO:0000313" key="1">
    <source>
        <dbReference type="EMBL" id="SFU74705.1"/>
    </source>
</evidence>
<keyword evidence="2" id="KW-1185">Reference proteome</keyword>
<dbReference type="Proteomes" id="UP000198817">
    <property type="component" value="Unassembled WGS sequence"/>
</dbReference>
<gene>
    <name evidence="1" type="ORF">SAMN05216508_1614</name>
</gene>
<name>A0A1I7IP35_9FIRM</name>
<dbReference type="AlphaFoldDB" id="A0A1I7IP35"/>
<dbReference type="EMBL" id="FPBT01000061">
    <property type="protein sequence ID" value="SFU74705.1"/>
    <property type="molecule type" value="Genomic_DNA"/>
</dbReference>
<reference evidence="1 2" key="1">
    <citation type="submission" date="2016-10" db="EMBL/GenBank/DDBJ databases">
        <authorList>
            <person name="de Groot N.N."/>
        </authorList>
    </citation>
    <scope>NUCLEOTIDE SEQUENCE [LARGE SCALE GENOMIC DNA]</scope>
    <source>
        <strain evidence="1 2">KHGC13</strain>
    </source>
</reference>
<dbReference type="STRING" id="155865.SAMN05216515_1631"/>
<organism evidence="1 2">
    <name type="scientific">Eubacterium pyruvativorans</name>
    <dbReference type="NCBI Taxonomy" id="155865"/>
    <lineage>
        <taxon>Bacteria</taxon>
        <taxon>Bacillati</taxon>
        <taxon>Bacillota</taxon>
        <taxon>Clostridia</taxon>
        <taxon>Eubacteriales</taxon>
        <taxon>Eubacteriaceae</taxon>
        <taxon>Eubacterium</taxon>
    </lineage>
</organism>
<sequence>KLYQAGELSIEALEDIMLEEKPNQKERIVFRGERIAKLFPRDLPLSKREDFVAAAMEHYNRFLQRKARN</sequence>
<feature type="non-terminal residue" evidence="1">
    <location>
        <position position="1"/>
    </location>
</feature>
<proteinExistence type="predicted"/>
<protein>
    <submittedName>
        <fullName evidence="1">Chromosome partitioning protein, ParB family</fullName>
    </submittedName>
</protein>
<evidence type="ECO:0000313" key="2">
    <source>
        <dbReference type="Proteomes" id="UP000198817"/>
    </source>
</evidence>